<dbReference type="InterPro" id="IPR011032">
    <property type="entry name" value="GroES-like_sf"/>
</dbReference>
<dbReference type="InterPro" id="IPR002364">
    <property type="entry name" value="Quin_OxRdtase/zeta-crystal_CS"/>
</dbReference>
<dbReference type="EMBL" id="AYGX02000107">
    <property type="protein sequence ID" value="KRO26777.1"/>
    <property type="molecule type" value="Genomic_DNA"/>
</dbReference>
<proteinExistence type="predicted"/>
<evidence type="ECO:0000259" key="2">
    <source>
        <dbReference type="SMART" id="SM00829"/>
    </source>
</evidence>
<sequence>MSKMMQAAQITHYHQPQPQIMTIPRPTMGPDDVLVKIQAASVNPIDIKTKNGGLRMLLKYDMPLTLGNDFAGEVVAVGAAVQQFQVGDAVYGRPQKNRIGTFAEYIAVAASDLALRPTNLTVAQAAAIPLVGLTSYQALHDVLALQPGQKVLIQAGAGGVGTIAIQIAKQLGAFVATTTSARNFDLVRQLGADQVIDYHTTDFSQVLHHYDAVFDTLGGSSLEQAFKIVKPGGRIVSVSGLPNERFAKAYGLPHWKQVAFRLASRRLTQLEKQTGVDYEFLFMRPSGDQLALLTKMIEAEKLSPIVDKLFPLSEIAAAFNYSHAGKAHGKIIIEMPE</sequence>
<dbReference type="Gene3D" id="3.90.180.10">
    <property type="entry name" value="Medium-chain alcohol dehydrogenases, catalytic domain"/>
    <property type="match status" value="1"/>
</dbReference>
<dbReference type="InterPro" id="IPR050700">
    <property type="entry name" value="YIM1/Zinc_Alcohol_DH_Fams"/>
</dbReference>
<dbReference type="SUPFAM" id="SSF50129">
    <property type="entry name" value="GroES-like"/>
    <property type="match status" value="1"/>
</dbReference>
<dbReference type="InterPro" id="IPR020843">
    <property type="entry name" value="ER"/>
</dbReference>
<gene>
    <name evidence="3" type="ORF">DY78_GL000633</name>
</gene>
<dbReference type="InterPro" id="IPR013154">
    <property type="entry name" value="ADH-like_N"/>
</dbReference>
<accession>A0A0R2NM01</accession>
<dbReference type="AlphaFoldDB" id="A0A0R2NM01"/>
<dbReference type="PROSITE" id="PS01162">
    <property type="entry name" value="QOR_ZETA_CRYSTAL"/>
    <property type="match status" value="1"/>
</dbReference>
<organism evidence="3 4">
    <name type="scientific">Lactiplantibacillus fabifermentans DSM 21115</name>
    <dbReference type="NCBI Taxonomy" id="1413187"/>
    <lineage>
        <taxon>Bacteria</taxon>
        <taxon>Bacillati</taxon>
        <taxon>Bacillota</taxon>
        <taxon>Bacilli</taxon>
        <taxon>Lactobacillales</taxon>
        <taxon>Lactobacillaceae</taxon>
        <taxon>Lactiplantibacillus</taxon>
    </lineage>
</organism>
<dbReference type="RefSeq" id="WP_033612293.1">
    <property type="nucleotide sequence ID" value="NZ_AYGX02000107.1"/>
</dbReference>
<dbReference type="GO" id="GO:0008270">
    <property type="term" value="F:zinc ion binding"/>
    <property type="evidence" value="ECO:0007669"/>
    <property type="project" value="InterPro"/>
</dbReference>
<dbReference type="CDD" id="cd05289">
    <property type="entry name" value="MDR_like_2"/>
    <property type="match status" value="1"/>
</dbReference>
<dbReference type="SUPFAM" id="SSF51735">
    <property type="entry name" value="NAD(P)-binding Rossmann-fold domains"/>
    <property type="match status" value="1"/>
</dbReference>
<evidence type="ECO:0000313" key="4">
    <source>
        <dbReference type="Proteomes" id="UP000050920"/>
    </source>
</evidence>
<name>A0A0R2NM01_9LACO</name>
<evidence type="ECO:0000256" key="1">
    <source>
        <dbReference type="ARBA" id="ARBA00023002"/>
    </source>
</evidence>
<keyword evidence="4" id="KW-1185">Reference proteome</keyword>
<dbReference type="SMART" id="SM00829">
    <property type="entry name" value="PKS_ER"/>
    <property type="match status" value="1"/>
</dbReference>
<keyword evidence="1" id="KW-0560">Oxidoreductase</keyword>
<dbReference type="PANTHER" id="PTHR11695:SF294">
    <property type="entry name" value="RETICULON-4-INTERACTING PROTEIN 1, MITOCHONDRIAL"/>
    <property type="match status" value="1"/>
</dbReference>
<dbReference type="InterPro" id="IPR036291">
    <property type="entry name" value="NAD(P)-bd_dom_sf"/>
</dbReference>
<feature type="domain" description="Enoyl reductase (ER)" evidence="2">
    <location>
        <begin position="14"/>
        <end position="333"/>
    </location>
</feature>
<dbReference type="Pfam" id="PF08240">
    <property type="entry name" value="ADH_N"/>
    <property type="match status" value="1"/>
</dbReference>
<dbReference type="Gene3D" id="3.40.50.720">
    <property type="entry name" value="NAD(P)-binding Rossmann-like Domain"/>
    <property type="match status" value="1"/>
</dbReference>
<comment type="caution">
    <text evidence="3">The sequence shown here is derived from an EMBL/GenBank/DDBJ whole genome shotgun (WGS) entry which is preliminary data.</text>
</comment>
<reference evidence="3 4" key="1">
    <citation type="journal article" date="2015" name="Genome Announc.">
        <title>Expanding the biotechnology potential of lactobacilli through comparative genomics of 213 strains and associated genera.</title>
        <authorList>
            <person name="Sun Z."/>
            <person name="Harris H.M."/>
            <person name="McCann A."/>
            <person name="Guo C."/>
            <person name="Argimon S."/>
            <person name="Zhang W."/>
            <person name="Yang X."/>
            <person name="Jeffery I.B."/>
            <person name="Cooney J.C."/>
            <person name="Kagawa T.F."/>
            <person name="Liu W."/>
            <person name="Song Y."/>
            <person name="Salvetti E."/>
            <person name="Wrobel A."/>
            <person name="Rasinkangas P."/>
            <person name="Parkhill J."/>
            <person name="Rea M.C."/>
            <person name="O'Sullivan O."/>
            <person name="Ritari J."/>
            <person name="Douillard F.P."/>
            <person name="Paul Ross R."/>
            <person name="Yang R."/>
            <person name="Briner A.E."/>
            <person name="Felis G.E."/>
            <person name="de Vos W.M."/>
            <person name="Barrangou R."/>
            <person name="Klaenhammer T.R."/>
            <person name="Caufield P.W."/>
            <person name="Cui Y."/>
            <person name="Zhang H."/>
            <person name="O'Toole P.W."/>
        </authorList>
    </citation>
    <scope>NUCLEOTIDE SEQUENCE [LARGE SCALE GENOMIC DNA]</scope>
    <source>
        <strain evidence="3 4">DSM 21115</strain>
    </source>
</reference>
<dbReference type="GO" id="GO:0016491">
    <property type="term" value="F:oxidoreductase activity"/>
    <property type="evidence" value="ECO:0007669"/>
    <property type="project" value="UniProtKB-KW"/>
</dbReference>
<dbReference type="Proteomes" id="UP000050920">
    <property type="component" value="Unassembled WGS sequence"/>
</dbReference>
<dbReference type="PANTHER" id="PTHR11695">
    <property type="entry name" value="ALCOHOL DEHYDROGENASE RELATED"/>
    <property type="match status" value="1"/>
</dbReference>
<evidence type="ECO:0000313" key="3">
    <source>
        <dbReference type="EMBL" id="KRO26777.1"/>
    </source>
</evidence>
<dbReference type="Pfam" id="PF13602">
    <property type="entry name" value="ADH_zinc_N_2"/>
    <property type="match status" value="1"/>
</dbReference>
<protein>
    <submittedName>
        <fullName evidence="3">NADPH quinone reductase related Zn-dependent oxidoreductase</fullName>
    </submittedName>
</protein>